<dbReference type="PANTHER" id="PTHR47432:SF1">
    <property type="entry name" value="CELL WALL ASSEMBLY REGULATOR SMI1"/>
    <property type="match status" value="1"/>
</dbReference>
<gene>
    <name evidence="3" type="ORF">B0I29_109178</name>
</gene>
<comment type="caution">
    <text evidence="3">The sequence shown here is derived from an EMBL/GenBank/DDBJ whole genome shotgun (WGS) entry which is preliminary data.</text>
</comment>
<dbReference type="SMART" id="SM00860">
    <property type="entry name" value="SMI1_KNR4"/>
    <property type="match status" value="1"/>
</dbReference>
<protein>
    <submittedName>
        <fullName evidence="3">Cell wall assembly regulator SMI1</fullName>
    </submittedName>
</protein>
<dbReference type="InterPro" id="IPR051873">
    <property type="entry name" value="KNR4/SMI1_regulator"/>
</dbReference>
<dbReference type="AlphaFoldDB" id="A0A327ZAI5"/>
<name>A0A327ZAI5_9ACTN</name>
<reference evidence="3 4" key="1">
    <citation type="submission" date="2018-06" db="EMBL/GenBank/DDBJ databases">
        <title>Genomic Encyclopedia of Type Strains, Phase III (KMG-III): the genomes of soil and plant-associated and newly described type strains.</title>
        <authorList>
            <person name="Whitman W."/>
        </authorList>
    </citation>
    <scope>NUCLEOTIDE SEQUENCE [LARGE SCALE GENOMIC DNA]</scope>
    <source>
        <strain evidence="3 4">CGMCC 4.7090</strain>
    </source>
</reference>
<evidence type="ECO:0000313" key="4">
    <source>
        <dbReference type="Proteomes" id="UP000249341"/>
    </source>
</evidence>
<accession>A0A327ZAI5</accession>
<sequence length="218" mass="23429">MIADAWARIEAVLAEVLPEAAGKLAGPADPAAIDAAETALGLTLPSDFRASLLIHDGTEWGMPQPVPLDSLYSASGIVDGTRMWRANAGDDQQFDNPGAWAYLIDNAFLSVTGPVLPRMDAGGRRVVVGDMNGDIWWFLDLAPAPGGTVGQVVRVDIESGCWDVIAPSWEQLLIRYAEDLERSALKIDETGPSCEWGESSDYPAPRPEWLRDVTAVSP</sequence>
<dbReference type="SUPFAM" id="SSF160631">
    <property type="entry name" value="SMI1/KNR4-like"/>
    <property type="match status" value="1"/>
</dbReference>
<evidence type="ECO:0000259" key="2">
    <source>
        <dbReference type="SMART" id="SM00860"/>
    </source>
</evidence>
<dbReference type="Pfam" id="PF09346">
    <property type="entry name" value="SMI1_KNR4"/>
    <property type="match status" value="1"/>
</dbReference>
<dbReference type="Proteomes" id="UP000249341">
    <property type="component" value="Unassembled WGS sequence"/>
</dbReference>
<dbReference type="PANTHER" id="PTHR47432">
    <property type="entry name" value="CELL WALL ASSEMBLY REGULATOR SMI1"/>
    <property type="match status" value="1"/>
</dbReference>
<dbReference type="InterPro" id="IPR037883">
    <property type="entry name" value="Knr4/Smi1-like_sf"/>
</dbReference>
<proteinExistence type="predicted"/>
<organism evidence="3 4">
    <name type="scientific">Actinoplanes lutulentus</name>
    <dbReference type="NCBI Taxonomy" id="1287878"/>
    <lineage>
        <taxon>Bacteria</taxon>
        <taxon>Bacillati</taxon>
        <taxon>Actinomycetota</taxon>
        <taxon>Actinomycetes</taxon>
        <taxon>Micromonosporales</taxon>
        <taxon>Micromonosporaceae</taxon>
        <taxon>Actinoplanes</taxon>
    </lineage>
</organism>
<evidence type="ECO:0000313" key="3">
    <source>
        <dbReference type="EMBL" id="RAK35704.1"/>
    </source>
</evidence>
<dbReference type="Gene3D" id="3.40.1580.10">
    <property type="entry name" value="SMI1/KNR4-like"/>
    <property type="match status" value="1"/>
</dbReference>
<feature type="domain" description="Knr4/Smi1-like" evidence="2">
    <location>
        <begin position="27"/>
        <end position="175"/>
    </location>
</feature>
<evidence type="ECO:0000256" key="1">
    <source>
        <dbReference type="SAM" id="MobiDB-lite"/>
    </source>
</evidence>
<keyword evidence="4" id="KW-1185">Reference proteome</keyword>
<dbReference type="EMBL" id="QLMJ01000009">
    <property type="protein sequence ID" value="RAK35704.1"/>
    <property type="molecule type" value="Genomic_DNA"/>
</dbReference>
<dbReference type="InterPro" id="IPR018958">
    <property type="entry name" value="Knr4/Smi1-like_dom"/>
</dbReference>
<feature type="region of interest" description="Disordered" evidence="1">
    <location>
        <begin position="194"/>
        <end position="218"/>
    </location>
</feature>